<evidence type="ECO:0000256" key="5">
    <source>
        <dbReference type="ARBA" id="ARBA00023002"/>
    </source>
</evidence>
<gene>
    <name evidence="10" type="ORF">H4K34_09435</name>
</gene>
<evidence type="ECO:0000256" key="1">
    <source>
        <dbReference type="ARBA" id="ARBA00004196"/>
    </source>
</evidence>
<evidence type="ECO:0000256" key="4">
    <source>
        <dbReference type="ARBA" id="ARBA00022729"/>
    </source>
</evidence>
<dbReference type="GO" id="GO:0030313">
    <property type="term" value="C:cell envelope"/>
    <property type="evidence" value="ECO:0007669"/>
    <property type="project" value="UniProtKB-SubCell"/>
</dbReference>
<dbReference type="PROSITE" id="PS51007">
    <property type="entry name" value="CYTC"/>
    <property type="match status" value="1"/>
</dbReference>
<evidence type="ECO:0000256" key="6">
    <source>
        <dbReference type="ARBA" id="ARBA00023004"/>
    </source>
</evidence>
<dbReference type="InterPro" id="IPR038352">
    <property type="entry name" value="Imelysin_sf"/>
</dbReference>
<sequence>MRKLVIAFFSLLLLFAVFTAFRSTESPVQEIKSRYVEDLKAFHEQSESFKQSLNSEDWDEMKLKAEFKSLRMSFKKIEFMLDYLQPQDVKDFINGAPLPKTERNAPRLVVVEPKGLQRMEELLYEAPLDLPALKKLAKDLEYQVGQVQRFSKVQNFSDRQVFEALRQGLVRITAMGITGFDTPASDEALRESAQVWQSMGDYAKLYLAYADAPELKKEIEAKWDIGQRLLDQGDFETFDRAEFIREVIEPLYGALLDLHHHLAYETAAEVYRGELPVNYESRHLFSGDFLNLSYYTGLKPKEEAFEYQKKLGRLLFFDPVLSGDLDRSCASCHHPDKAYSDGLPKSVAKGGGTLSRNAPGLYNALYAEKFFHDLRADRMETQMEHVIFSAQEFDSDYRRIFRRLEESEEYQNLFKEAFPEQQGRINRYSLSKAIMAFLSQLQSYDSRVDRYLRSESEDLSEAEITGLNLFMGKAACATCHFVPTFSGLVPPLYMENESEVLGVFESPDNKKLDSDLGRFGAGVVQDEAPFFKNSFKTPGLRNVEFTAPYFHNGAYPDLESVLDFYNQGGAAGMGIPLEHQTLPADSLELSEQEISALKQFMLALSDTSQQIMVPDSFPKLNTISRKISTY</sequence>
<reference evidence="10 11" key="1">
    <citation type="submission" date="2020-08" db="EMBL/GenBank/DDBJ databases">
        <title>Croceimicrobium hydrocarbonivorans gen. nov., sp. nov., a novel marine bacterium isolated from a bacterial consortium that degrades polyethylene terephthalate.</title>
        <authorList>
            <person name="Liu R."/>
        </authorList>
    </citation>
    <scope>NUCLEOTIDE SEQUENCE [LARGE SCALE GENOMIC DNA]</scope>
    <source>
        <strain evidence="10 11">A20-9</strain>
    </source>
</reference>
<dbReference type="PANTHER" id="PTHR30600:SF10">
    <property type="entry name" value="BLL6722 PROTEIN"/>
    <property type="match status" value="1"/>
</dbReference>
<dbReference type="Gene3D" id="1.10.760.10">
    <property type="entry name" value="Cytochrome c-like domain"/>
    <property type="match status" value="2"/>
</dbReference>
<proteinExistence type="predicted"/>
<dbReference type="Gene3D" id="1.20.1420.20">
    <property type="entry name" value="M75 peptidase, HXXE motif"/>
    <property type="match status" value="1"/>
</dbReference>
<evidence type="ECO:0000313" key="11">
    <source>
        <dbReference type="Proteomes" id="UP000516305"/>
    </source>
</evidence>
<dbReference type="GO" id="GO:0020037">
    <property type="term" value="F:heme binding"/>
    <property type="evidence" value="ECO:0007669"/>
    <property type="project" value="InterPro"/>
</dbReference>
<evidence type="ECO:0000313" key="10">
    <source>
        <dbReference type="EMBL" id="QNR22609.1"/>
    </source>
</evidence>
<dbReference type="Pfam" id="PF03150">
    <property type="entry name" value="CCP_MauG"/>
    <property type="match status" value="1"/>
</dbReference>
<dbReference type="GO" id="GO:0004130">
    <property type="term" value="F:cytochrome-c peroxidase activity"/>
    <property type="evidence" value="ECO:0007669"/>
    <property type="project" value="TreeGrafter"/>
</dbReference>
<dbReference type="SUPFAM" id="SSF46626">
    <property type="entry name" value="Cytochrome c"/>
    <property type="match status" value="2"/>
</dbReference>
<dbReference type="RefSeq" id="WP_210757175.1">
    <property type="nucleotide sequence ID" value="NZ_CP060139.1"/>
</dbReference>
<protein>
    <submittedName>
        <fullName evidence="10">Cytochrome-c peroxidase</fullName>
    </submittedName>
</protein>
<evidence type="ECO:0000259" key="9">
    <source>
        <dbReference type="PROSITE" id="PS51007"/>
    </source>
</evidence>
<keyword evidence="2 7" id="KW-0349">Heme</keyword>
<keyword evidence="10" id="KW-0575">Peroxidase</keyword>
<keyword evidence="11" id="KW-1185">Reference proteome</keyword>
<dbReference type="InterPro" id="IPR004852">
    <property type="entry name" value="Di-haem_cyt_c_peroxidsae"/>
</dbReference>
<dbReference type="PANTHER" id="PTHR30600">
    <property type="entry name" value="CYTOCHROME C PEROXIDASE-RELATED"/>
    <property type="match status" value="1"/>
</dbReference>
<name>A0A7H0VA61_9FLAO</name>
<feature type="domain" description="Cytochrome c" evidence="9">
    <location>
        <begin position="461"/>
        <end position="605"/>
    </location>
</feature>
<evidence type="ECO:0000256" key="7">
    <source>
        <dbReference type="PROSITE-ProRule" id="PRU00433"/>
    </source>
</evidence>
<dbReference type="KEGG" id="chyd:H4K34_09435"/>
<feature type="chain" id="PRO_5028842155" evidence="8">
    <location>
        <begin position="23"/>
        <end position="630"/>
    </location>
</feature>
<dbReference type="InterPro" id="IPR036909">
    <property type="entry name" value="Cyt_c-like_dom_sf"/>
</dbReference>
<keyword evidence="5" id="KW-0560">Oxidoreductase</keyword>
<feature type="signal peptide" evidence="8">
    <location>
        <begin position="1"/>
        <end position="22"/>
    </location>
</feature>
<comment type="subcellular location">
    <subcellularLocation>
        <location evidence="1">Cell envelope</location>
    </subcellularLocation>
</comment>
<keyword evidence="4 8" id="KW-0732">Signal</keyword>
<dbReference type="Proteomes" id="UP000516305">
    <property type="component" value="Chromosome"/>
</dbReference>
<dbReference type="InterPro" id="IPR051395">
    <property type="entry name" value="Cytochrome_c_Peroxidase/MauG"/>
</dbReference>
<evidence type="ECO:0000256" key="8">
    <source>
        <dbReference type="SAM" id="SignalP"/>
    </source>
</evidence>
<evidence type="ECO:0000256" key="2">
    <source>
        <dbReference type="ARBA" id="ARBA00022617"/>
    </source>
</evidence>
<dbReference type="GO" id="GO:0009055">
    <property type="term" value="F:electron transfer activity"/>
    <property type="evidence" value="ECO:0007669"/>
    <property type="project" value="InterPro"/>
</dbReference>
<dbReference type="AlphaFoldDB" id="A0A7H0VA61"/>
<evidence type="ECO:0000256" key="3">
    <source>
        <dbReference type="ARBA" id="ARBA00022723"/>
    </source>
</evidence>
<accession>A0A7H0VA61</accession>
<dbReference type="EMBL" id="CP060139">
    <property type="protein sequence ID" value="QNR22609.1"/>
    <property type="molecule type" value="Genomic_DNA"/>
</dbReference>
<organism evidence="10 11">
    <name type="scientific">Croceimicrobium hydrocarbonivorans</name>
    <dbReference type="NCBI Taxonomy" id="2761580"/>
    <lineage>
        <taxon>Bacteria</taxon>
        <taxon>Pseudomonadati</taxon>
        <taxon>Bacteroidota</taxon>
        <taxon>Flavobacteriia</taxon>
        <taxon>Flavobacteriales</taxon>
        <taxon>Owenweeksiaceae</taxon>
        <taxon>Croceimicrobium</taxon>
    </lineage>
</organism>
<dbReference type="InterPro" id="IPR009056">
    <property type="entry name" value="Cyt_c-like_dom"/>
</dbReference>
<dbReference type="GO" id="GO:0046872">
    <property type="term" value="F:metal ion binding"/>
    <property type="evidence" value="ECO:0007669"/>
    <property type="project" value="UniProtKB-KW"/>
</dbReference>
<keyword evidence="3 7" id="KW-0479">Metal-binding</keyword>
<keyword evidence="6 7" id="KW-0408">Iron</keyword>